<organism evidence="11 12">
    <name type="scientific">Streptohalobacillus salinus</name>
    <dbReference type="NCBI Taxonomy" id="621096"/>
    <lineage>
        <taxon>Bacteria</taxon>
        <taxon>Bacillati</taxon>
        <taxon>Bacillota</taxon>
        <taxon>Bacilli</taxon>
        <taxon>Bacillales</taxon>
        <taxon>Bacillaceae</taxon>
        <taxon>Streptohalobacillus</taxon>
    </lineage>
</organism>
<dbReference type="InterPro" id="IPR006558">
    <property type="entry name" value="LamG-like"/>
</dbReference>
<proteinExistence type="inferred from homology"/>
<feature type="domain" description="LamG-like jellyroll fold" evidence="10">
    <location>
        <begin position="718"/>
        <end position="848"/>
    </location>
</feature>
<keyword evidence="9" id="KW-0472">Membrane</keyword>
<evidence type="ECO:0000256" key="8">
    <source>
        <dbReference type="PIRSR" id="PIRSR606710-2"/>
    </source>
</evidence>
<dbReference type="OrthoDB" id="9801455at2"/>
<dbReference type="Proteomes" id="UP000247922">
    <property type="component" value="Unassembled WGS sequence"/>
</dbReference>
<dbReference type="Gene3D" id="2.40.128.10">
    <property type="match status" value="1"/>
</dbReference>
<evidence type="ECO:0000256" key="6">
    <source>
        <dbReference type="ARBA" id="ARBA00023295"/>
    </source>
</evidence>
<dbReference type="AlphaFoldDB" id="A0A2V3WG25"/>
<dbReference type="InterPro" id="IPR013320">
    <property type="entry name" value="ConA-like_dom_sf"/>
</dbReference>
<evidence type="ECO:0000256" key="3">
    <source>
        <dbReference type="ARBA" id="ARBA00022729"/>
    </source>
</evidence>
<dbReference type="GO" id="GO:0005975">
    <property type="term" value="P:carbohydrate metabolic process"/>
    <property type="evidence" value="ECO:0007669"/>
    <property type="project" value="InterPro"/>
</dbReference>
<keyword evidence="4" id="KW-0378">Hydrolase</keyword>
<gene>
    <name evidence="11" type="ORF">DES38_103219</name>
</gene>
<accession>A0A2V3WG25</accession>
<dbReference type="InterPro" id="IPR032291">
    <property type="entry name" value="Abn2_C"/>
</dbReference>
<dbReference type="InterPro" id="IPR006710">
    <property type="entry name" value="Glyco_hydro_43"/>
</dbReference>
<dbReference type="InterPro" id="IPR046780">
    <property type="entry name" value="aBig_2"/>
</dbReference>
<dbReference type="Pfam" id="PF16369">
    <property type="entry name" value="GH43_C"/>
    <property type="match status" value="1"/>
</dbReference>
<comment type="similarity">
    <text evidence="2">Belongs to the glycosyl hydrolase 43 family.</text>
</comment>
<evidence type="ECO:0000256" key="9">
    <source>
        <dbReference type="SAM" id="Phobius"/>
    </source>
</evidence>
<dbReference type="EMBL" id="QJJR01000003">
    <property type="protein sequence ID" value="PXW92200.1"/>
    <property type="molecule type" value="Genomic_DNA"/>
</dbReference>
<feature type="active site" description="Proton acceptor" evidence="7">
    <location>
        <position position="66"/>
    </location>
</feature>
<name>A0A2V3WG25_9BACI</name>
<dbReference type="Pfam" id="PF04616">
    <property type="entry name" value="Glyco_hydro_43"/>
    <property type="match status" value="1"/>
</dbReference>
<keyword evidence="3" id="KW-0732">Signal</keyword>
<protein>
    <submittedName>
        <fullName evidence="11">Arabinan endo-1,5-alpha-L-arabinosidase</fullName>
    </submittedName>
</protein>
<keyword evidence="6" id="KW-0326">Glycosidase</keyword>
<comment type="pathway">
    <text evidence="1">Glycan metabolism; L-arabinan degradation.</text>
</comment>
<evidence type="ECO:0000313" key="12">
    <source>
        <dbReference type="Proteomes" id="UP000247922"/>
    </source>
</evidence>
<dbReference type="Gene3D" id="2.60.120.200">
    <property type="match status" value="1"/>
</dbReference>
<keyword evidence="12" id="KW-1185">Reference proteome</keyword>
<dbReference type="CDD" id="cd18832">
    <property type="entry name" value="GH43_GsAbnA-like"/>
    <property type="match status" value="1"/>
</dbReference>
<dbReference type="PANTHER" id="PTHR43301">
    <property type="entry name" value="ARABINAN ENDO-1,5-ALPHA-L-ARABINOSIDASE"/>
    <property type="match status" value="1"/>
</dbReference>
<evidence type="ECO:0000256" key="5">
    <source>
        <dbReference type="ARBA" id="ARBA00023157"/>
    </source>
</evidence>
<dbReference type="Pfam" id="PF20578">
    <property type="entry name" value="aBig_2"/>
    <property type="match status" value="1"/>
</dbReference>
<dbReference type="SUPFAM" id="SSF49899">
    <property type="entry name" value="Concanavalin A-like lectins/glucanases"/>
    <property type="match status" value="1"/>
</dbReference>
<comment type="caution">
    <text evidence="11">The sequence shown here is derived from an EMBL/GenBank/DDBJ whole genome shotgun (WGS) entry which is preliminary data.</text>
</comment>
<dbReference type="PANTHER" id="PTHR43301:SF3">
    <property type="entry name" value="ARABINAN ENDO-1,5-ALPHA-L-ARABINOSIDASE A-RELATED"/>
    <property type="match status" value="1"/>
</dbReference>
<evidence type="ECO:0000256" key="4">
    <source>
        <dbReference type="ARBA" id="ARBA00022801"/>
    </source>
</evidence>
<keyword evidence="9" id="KW-0812">Transmembrane</keyword>
<evidence type="ECO:0000313" key="11">
    <source>
        <dbReference type="EMBL" id="PXW92200.1"/>
    </source>
</evidence>
<reference evidence="11 12" key="1">
    <citation type="submission" date="2018-05" db="EMBL/GenBank/DDBJ databases">
        <title>Genomic Encyclopedia of Type Strains, Phase IV (KMG-IV): sequencing the most valuable type-strain genomes for metagenomic binning, comparative biology and taxonomic classification.</title>
        <authorList>
            <person name="Goeker M."/>
        </authorList>
    </citation>
    <scope>NUCLEOTIDE SEQUENCE [LARGE SCALE GENOMIC DNA]</scope>
    <source>
        <strain evidence="11 12">DSM 22440</strain>
    </source>
</reference>
<dbReference type="InterPro" id="IPR023296">
    <property type="entry name" value="Glyco_hydro_beta-prop_sf"/>
</dbReference>
<keyword evidence="5" id="KW-1015">Disulfide bond</keyword>
<evidence type="ECO:0000259" key="10">
    <source>
        <dbReference type="SMART" id="SM00560"/>
    </source>
</evidence>
<evidence type="ECO:0000256" key="7">
    <source>
        <dbReference type="PIRSR" id="PIRSR606710-1"/>
    </source>
</evidence>
<feature type="transmembrane region" description="Helical" evidence="9">
    <location>
        <begin position="7"/>
        <end position="26"/>
    </location>
</feature>
<dbReference type="GO" id="GO:0004553">
    <property type="term" value="F:hydrolase activity, hydrolyzing O-glycosyl compounds"/>
    <property type="evidence" value="ECO:0007669"/>
    <property type="project" value="InterPro"/>
</dbReference>
<dbReference type="RefSeq" id="WP_110250825.1">
    <property type="nucleotide sequence ID" value="NZ_QJJR01000003.1"/>
</dbReference>
<dbReference type="InterPro" id="IPR050727">
    <property type="entry name" value="GH43_arabinanases"/>
</dbReference>
<dbReference type="SUPFAM" id="SSF75005">
    <property type="entry name" value="Arabinanase/levansucrase/invertase"/>
    <property type="match status" value="1"/>
</dbReference>
<dbReference type="Gene3D" id="2.115.10.20">
    <property type="entry name" value="Glycosyl hydrolase domain, family 43"/>
    <property type="match status" value="1"/>
</dbReference>
<feature type="site" description="Important for catalytic activity, responsible for pKa modulation of the active site Glu and correct orientation of both the proton donor and substrate" evidence="8">
    <location>
        <position position="249"/>
    </location>
</feature>
<dbReference type="SMART" id="SM00560">
    <property type="entry name" value="LamGL"/>
    <property type="match status" value="1"/>
</dbReference>
<keyword evidence="9" id="KW-1133">Transmembrane helix</keyword>
<sequence>MKKKKQGIIAGVVLVGIIIAAVLIGINRDEPAENKEGDATRGANEETVVWSSELSAPHFDEVSVHDPSIIKTDDQFYVFGTHIEAAKSDDLISWERFTNGYQTPDNVLYDDLSNNLAESFLWAGEDDADSSGGFSVWAPDIFWNPDYQHEDGTTGAYMMHYSVSSTYIRSAIGFAVAKDIEGPYQYVDTLVYSGFTEDEQYDEASDVNKQWRQTHIDELIEEGTLTAVNDDWFNGDGSYNNRDYPNAIDANLFFSADGRLYMSYGSWSGGIFLLELDKTTGAVIYPSSDGETEDGRMIDSYFGTKLSGGYYESGEGPYIEYNAETAFYYLYVTYGWLEADGAYHMRQFRSASPEGPYVDAAGKPAVLPANTSNSQFGNKLMGNFMFKRTLGEPGLGPGQGYMSPGHNSVYTDPDTGAQFLAFHSRFPNQGEGHQLRIHQMFMNQDGWPVVAPKRYAGEALIDDFTVEEIAGSYKYINHGKDNATAIKESKPLTLHSDGTLSGAVEGTWKHEGADATLTINDIDYQGVFVEVWDEQSKRGVMSFTALSDQGVSIWGVQSLSSDLASHEIVEEIVKGLSIGNPNHVTRDLDLVTEAFDGATIDWVTSDETIIDQTGKVDRPNGKDGVVTLTATITHDQETMTKQFEVTVRGQESAQLVSYLPFDGDLIDQEDDSHTVTTTGDKIDHTGGEITFDQGLKNQAAYFDGTSGLRLKDGIIDQAAYTVSMFIKPEQFTQHTSAFFAATTPEQWISVVPYGHTEQTMVWSGSETWFDASAMRRIKENEWHHLGVVVEGEGLTFYINGEEVFQGDGLAVDLSSGASYFGLGVNHWDPPFNGWIDEVRLYQGALSGEEIAQLAE</sequence>
<evidence type="ECO:0000256" key="1">
    <source>
        <dbReference type="ARBA" id="ARBA00004834"/>
    </source>
</evidence>
<dbReference type="Pfam" id="PF13385">
    <property type="entry name" value="Laminin_G_3"/>
    <property type="match status" value="1"/>
</dbReference>
<evidence type="ECO:0000256" key="2">
    <source>
        <dbReference type="ARBA" id="ARBA00009865"/>
    </source>
</evidence>
<feature type="active site" description="Proton donor" evidence="7">
    <location>
        <position position="315"/>
    </location>
</feature>